<reference evidence="1 2" key="1">
    <citation type="submission" date="2015-01" db="EMBL/GenBank/DDBJ databases">
        <title>Evolution of Trichinella species and genotypes.</title>
        <authorList>
            <person name="Korhonen P.K."/>
            <person name="Edoardo P."/>
            <person name="Giuseppe L.R."/>
            <person name="Gasser R.B."/>
        </authorList>
    </citation>
    <scope>NUCLEOTIDE SEQUENCE [LARGE SCALE GENOMIC DNA]</scope>
    <source>
        <strain evidence="1">ISS588</strain>
    </source>
</reference>
<keyword evidence="2" id="KW-1185">Reference proteome</keyword>
<evidence type="ECO:0008006" key="3">
    <source>
        <dbReference type="Google" id="ProtNLM"/>
    </source>
</evidence>
<sequence length="252" mass="28956">MFTLCFLIHDSGLYKSHGGATNSLWNTENGKPILSNNISLHNFQRISRQIQFDDRETTLHCHEKDLLAAMRDMWDDWVACLSMMLNPGAYVTATDSIQRKWLISAAYAEKPAKYGIKEDAHQVFVRKIKKELTTLGTMKKNKPDLPQELLEDAPFSTGSDCKPEMILDYNATKRASNNGYLLWAHCNPECDVNKMYRRRLHLEKLEKAPLTPQIHRRKRLPGPLTATYFAPNVQIEEQGTSKSTIKQKAFRM</sequence>
<name>A0A0V1GQ52_TRIPS</name>
<evidence type="ECO:0000313" key="1">
    <source>
        <dbReference type="EMBL" id="KRZ00320.1"/>
    </source>
</evidence>
<gene>
    <name evidence="1" type="ORF">T4B_13392</name>
</gene>
<proteinExistence type="predicted"/>
<evidence type="ECO:0000313" key="2">
    <source>
        <dbReference type="Proteomes" id="UP000054805"/>
    </source>
</evidence>
<dbReference type="EMBL" id="JYDS01000868">
    <property type="protein sequence ID" value="KRZ00320.1"/>
    <property type="molecule type" value="Genomic_DNA"/>
</dbReference>
<organism evidence="1 2">
    <name type="scientific">Trichinella pseudospiralis</name>
    <name type="common">Parasitic roundworm</name>
    <dbReference type="NCBI Taxonomy" id="6337"/>
    <lineage>
        <taxon>Eukaryota</taxon>
        <taxon>Metazoa</taxon>
        <taxon>Ecdysozoa</taxon>
        <taxon>Nematoda</taxon>
        <taxon>Enoplea</taxon>
        <taxon>Dorylaimia</taxon>
        <taxon>Trichinellida</taxon>
        <taxon>Trichinellidae</taxon>
        <taxon>Trichinella</taxon>
    </lineage>
</organism>
<comment type="caution">
    <text evidence="1">The sequence shown here is derived from an EMBL/GenBank/DDBJ whole genome shotgun (WGS) entry which is preliminary data.</text>
</comment>
<protein>
    <recommendedName>
        <fullName evidence="3">PiggyBac transposable element-derived protein domain-containing protein</fullName>
    </recommendedName>
</protein>
<dbReference type="Proteomes" id="UP000054805">
    <property type="component" value="Unassembled WGS sequence"/>
</dbReference>
<dbReference type="AlphaFoldDB" id="A0A0V1GQ52"/>
<accession>A0A0V1GQ52</accession>